<comment type="subunit">
    <text evidence="5">Binds ribosomal protein uS19.</text>
</comment>
<reference evidence="8" key="1">
    <citation type="journal article" date="2014" name="Int. J. Syst. Evol. Microbiol.">
        <title>Complete genome sequence of Corynebacterium casei LMG S-19264T (=DSM 44701T), isolated from a smear-ripened cheese.</title>
        <authorList>
            <consortium name="US DOE Joint Genome Institute (JGI-PGF)"/>
            <person name="Walter F."/>
            <person name="Albersmeier A."/>
            <person name="Kalinowski J."/>
            <person name="Ruckert C."/>
        </authorList>
    </citation>
    <scope>NUCLEOTIDE SEQUENCE</scope>
    <source>
        <strain evidence="8">CGMCC 1.15095</strain>
    </source>
</reference>
<dbReference type="Proteomes" id="UP000608154">
    <property type="component" value="Unassembled WGS sequence"/>
</dbReference>
<evidence type="ECO:0000256" key="2">
    <source>
        <dbReference type="ARBA" id="ARBA00022517"/>
    </source>
</evidence>
<dbReference type="GO" id="GO:0006364">
    <property type="term" value="P:rRNA processing"/>
    <property type="evidence" value="ECO:0007669"/>
    <property type="project" value="UniProtKB-UniRule"/>
</dbReference>
<comment type="subcellular location">
    <subcellularLocation>
        <location evidence="5">Cytoplasm</location>
    </subcellularLocation>
</comment>
<dbReference type="AlphaFoldDB" id="A0A916TQN7"/>
<comment type="domain">
    <text evidence="5">The PRC barrel domain binds ribosomal protein uS19.</text>
</comment>
<dbReference type="GO" id="GO:0043022">
    <property type="term" value="F:ribosome binding"/>
    <property type="evidence" value="ECO:0007669"/>
    <property type="project" value="InterPro"/>
</dbReference>
<dbReference type="GO" id="GO:0005840">
    <property type="term" value="C:ribosome"/>
    <property type="evidence" value="ECO:0007669"/>
    <property type="project" value="InterPro"/>
</dbReference>
<dbReference type="SUPFAM" id="SSF50447">
    <property type="entry name" value="Translation proteins"/>
    <property type="match status" value="1"/>
</dbReference>
<dbReference type="InterPro" id="IPR056792">
    <property type="entry name" value="PRC_RimM"/>
</dbReference>
<feature type="domain" description="Ribosome maturation factor RimM PRC barrel" evidence="7">
    <location>
        <begin position="97"/>
        <end position="158"/>
    </location>
</feature>
<dbReference type="NCBIfam" id="TIGR02273">
    <property type="entry name" value="16S_RimM"/>
    <property type="match status" value="1"/>
</dbReference>
<organism evidence="8 9">
    <name type="scientific">Novosphingobium endophyticum</name>
    <dbReference type="NCBI Taxonomy" id="1955250"/>
    <lineage>
        <taxon>Bacteria</taxon>
        <taxon>Pseudomonadati</taxon>
        <taxon>Pseudomonadota</taxon>
        <taxon>Alphaproteobacteria</taxon>
        <taxon>Sphingomonadales</taxon>
        <taxon>Sphingomonadaceae</taxon>
        <taxon>Novosphingobium</taxon>
    </lineage>
</organism>
<keyword evidence="4 5" id="KW-0143">Chaperone</keyword>
<gene>
    <name evidence="5" type="primary">rimM</name>
    <name evidence="8" type="ORF">GCM10011494_10850</name>
</gene>
<dbReference type="Pfam" id="PF01782">
    <property type="entry name" value="RimM"/>
    <property type="match status" value="1"/>
</dbReference>
<dbReference type="EMBL" id="BMHK01000005">
    <property type="protein sequence ID" value="GGB94239.1"/>
    <property type="molecule type" value="Genomic_DNA"/>
</dbReference>
<evidence type="ECO:0000313" key="8">
    <source>
        <dbReference type="EMBL" id="GGB94239.1"/>
    </source>
</evidence>
<dbReference type="GO" id="GO:0005737">
    <property type="term" value="C:cytoplasm"/>
    <property type="evidence" value="ECO:0007669"/>
    <property type="project" value="UniProtKB-SubCell"/>
</dbReference>
<dbReference type="PANTHER" id="PTHR33692">
    <property type="entry name" value="RIBOSOME MATURATION FACTOR RIMM"/>
    <property type="match status" value="1"/>
</dbReference>
<protein>
    <recommendedName>
        <fullName evidence="5">Ribosome maturation factor RimM</fullName>
    </recommendedName>
</protein>
<feature type="domain" description="RimM N-terminal" evidence="6">
    <location>
        <begin position="9"/>
        <end position="84"/>
    </location>
</feature>
<dbReference type="InterPro" id="IPR002676">
    <property type="entry name" value="RimM_N"/>
</dbReference>
<evidence type="ECO:0000313" key="9">
    <source>
        <dbReference type="Proteomes" id="UP000608154"/>
    </source>
</evidence>
<evidence type="ECO:0000256" key="3">
    <source>
        <dbReference type="ARBA" id="ARBA00022552"/>
    </source>
</evidence>
<proteinExistence type="inferred from homology"/>
<dbReference type="InterPro" id="IPR011961">
    <property type="entry name" value="RimM"/>
</dbReference>
<keyword evidence="2 5" id="KW-0690">Ribosome biogenesis</keyword>
<dbReference type="InterPro" id="IPR011033">
    <property type="entry name" value="PRC_barrel-like_sf"/>
</dbReference>
<evidence type="ECO:0000256" key="4">
    <source>
        <dbReference type="ARBA" id="ARBA00023186"/>
    </source>
</evidence>
<keyword evidence="3 5" id="KW-0698">rRNA processing</keyword>
<dbReference type="Gene3D" id="2.40.30.60">
    <property type="entry name" value="RimM"/>
    <property type="match status" value="1"/>
</dbReference>
<keyword evidence="1 5" id="KW-0963">Cytoplasm</keyword>
<sequence>MANDRPVTLAAVSGAHGVTGEVRLKLFGEGVDALKRYRAFNDSTLTLKKLRDDGKGGAIARFEEVANRTAAEKLRGTALTVPRSAMPELGEGEYYHADLLGLRAVSDAGEALGSVVAVENFGAGDVLEIERSVEEGGKRHRFMVPMTRIAVPEWDDEKLVIAAAFVE</sequence>
<dbReference type="GO" id="GO:0042274">
    <property type="term" value="P:ribosomal small subunit biogenesis"/>
    <property type="evidence" value="ECO:0007669"/>
    <property type="project" value="UniProtKB-UniRule"/>
</dbReference>
<reference evidence="8" key="2">
    <citation type="submission" date="2020-09" db="EMBL/GenBank/DDBJ databases">
        <authorList>
            <person name="Sun Q."/>
            <person name="Zhou Y."/>
        </authorList>
    </citation>
    <scope>NUCLEOTIDE SEQUENCE</scope>
    <source>
        <strain evidence="8">CGMCC 1.15095</strain>
    </source>
</reference>
<evidence type="ECO:0000256" key="5">
    <source>
        <dbReference type="HAMAP-Rule" id="MF_00014"/>
    </source>
</evidence>
<dbReference type="RefSeq" id="WP_188769266.1">
    <property type="nucleotide sequence ID" value="NZ_BMHK01000005.1"/>
</dbReference>
<name>A0A916TQN7_9SPHN</name>
<comment type="similarity">
    <text evidence="5">Belongs to the RimM family.</text>
</comment>
<evidence type="ECO:0000259" key="6">
    <source>
        <dbReference type="Pfam" id="PF01782"/>
    </source>
</evidence>
<evidence type="ECO:0000259" key="7">
    <source>
        <dbReference type="Pfam" id="PF24986"/>
    </source>
</evidence>
<dbReference type="PANTHER" id="PTHR33692:SF1">
    <property type="entry name" value="RIBOSOME MATURATION FACTOR RIMM"/>
    <property type="match status" value="1"/>
</dbReference>
<dbReference type="InterPro" id="IPR036976">
    <property type="entry name" value="RimM_N_sf"/>
</dbReference>
<evidence type="ECO:0000256" key="1">
    <source>
        <dbReference type="ARBA" id="ARBA00022490"/>
    </source>
</evidence>
<comment type="caution">
    <text evidence="8">The sequence shown here is derived from an EMBL/GenBank/DDBJ whole genome shotgun (WGS) entry which is preliminary data.</text>
</comment>
<dbReference type="SUPFAM" id="SSF50346">
    <property type="entry name" value="PRC-barrel domain"/>
    <property type="match status" value="1"/>
</dbReference>
<keyword evidence="9" id="KW-1185">Reference proteome</keyword>
<dbReference type="HAMAP" id="MF_00014">
    <property type="entry name" value="Ribosome_mat_RimM"/>
    <property type="match status" value="1"/>
</dbReference>
<comment type="function">
    <text evidence="5">An accessory protein needed during the final step in the assembly of 30S ribosomal subunit, possibly for assembly of the head region. Essential for efficient processing of 16S rRNA. May be needed both before and after RbfA during the maturation of 16S rRNA. It has affinity for free ribosomal 30S subunits but not for 70S ribosomes.</text>
</comment>
<dbReference type="Pfam" id="PF24986">
    <property type="entry name" value="PRC_RimM"/>
    <property type="match status" value="1"/>
</dbReference>
<accession>A0A916TQN7</accession>
<dbReference type="Gene3D" id="2.30.30.240">
    <property type="entry name" value="PRC-barrel domain"/>
    <property type="match status" value="1"/>
</dbReference>
<dbReference type="InterPro" id="IPR009000">
    <property type="entry name" value="Transl_B-barrel_sf"/>
</dbReference>